<reference evidence="2" key="2">
    <citation type="journal article" date="2021" name="PeerJ">
        <title>Extensive microbial diversity within the chicken gut microbiome revealed by metagenomics and culture.</title>
        <authorList>
            <person name="Gilroy R."/>
            <person name="Ravi A."/>
            <person name="Getino M."/>
            <person name="Pursley I."/>
            <person name="Horton D.L."/>
            <person name="Alikhan N.F."/>
            <person name="Baker D."/>
            <person name="Gharbi K."/>
            <person name="Hall N."/>
            <person name="Watson M."/>
            <person name="Adriaenssens E.M."/>
            <person name="Foster-Nyarko E."/>
            <person name="Jarju S."/>
            <person name="Secka A."/>
            <person name="Antonio M."/>
            <person name="Oren A."/>
            <person name="Chaudhuri R.R."/>
            <person name="La Ragione R."/>
            <person name="Hildebrand F."/>
            <person name="Pallen M.J."/>
        </authorList>
    </citation>
    <scope>NUCLEOTIDE SEQUENCE</scope>
    <source>
        <strain evidence="2">CHK158-818</strain>
    </source>
</reference>
<evidence type="ECO:0000313" key="3">
    <source>
        <dbReference type="Proteomes" id="UP000824112"/>
    </source>
</evidence>
<gene>
    <name evidence="2" type="ORF">IAB03_01295</name>
</gene>
<dbReference type="Pfam" id="PF18935">
    <property type="entry name" value="DUF5683"/>
    <property type="match status" value="1"/>
</dbReference>
<name>A0A9D1M6G8_9BACT</name>
<dbReference type="AlphaFoldDB" id="A0A9D1M6G8"/>
<reference evidence="2" key="1">
    <citation type="submission" date="2020-10" db="EMBL/GenBank/DDBJ databases">
        <authorList>
            <person name="Gilroy R."/>
        </authorList>
    </citation>
    <scope>NUCLEOTIDE SEQUENCE</scope>
    <source>
        <strain evidence="2">CHK158-818</strain>
    </source>
</reference>
<accession>A0A9D1M6G8</accession>
<sequence length="297" mass="33236">MVTMNRIVVRRIVLLFLSLIAVPVCLSAQKRSDPLKPKWLTQKLPEAKTPLYSLVRTIGEGRNLSEARQSCMKDLTDFLEHNRGITVSSTLSGRETVRDDQDSHIQTQYSFEYKEDGRTFSIDSRKIDEYWTYKDGNYRCNVLYAVANKEGGDTNCDDISVSTRYGARGFVRSLVIPGWGQMYKGSYLKGGLILGGEAAFVAGIIAAENLRASYRKKMKEQPQHIKTYNTKADNCENIRNICIGGAAALYVYNLIDAIAANGAKRVIIKKKNSNLSINPISSPFCNGVNMAYQFNSK</sequence>
<evidence type="ECO:0000313" key="2">
    <source>
        <dbReference type="EMBL" id="HIU54423.1"/>
    </source>
</evidence>
<proteinExistence type="predicted"/>
<dbReference type="InterPro" id="IPR043738">
    <property type="entry name" value="DUF5683"/>
</dbReference>
<feature type="domain" description="DUF5683" evidence="1">
    <location>
        <begin position="168"/>
        <end position="259"/>
    </location>
</feature>
<dbReference type="Proteomes" id="UP000824112">
    <property type="component" value="Unassembled WGS sequence"/>
</dbReference>
<comment type="caution">
    <text evidence="2">The sequence shown here is derived from an EMBL/GenBank/DDBJ whole genome shotgun (WGS) entry which is preliminary data.</text>
</comment>
<evidence type="ECO:0000259" key="1">
    <source>
        <dbReference type="Pfam" id="PF18935"/>
    </source>
</evidence>
<protein>
    <recommendedName>
        <fullName evidence="1">DUF5683 domain-containing protein</fullName>
    </recommendedName>
</protein>
<dbReference type="EMBL" id="DVNA01000031">
    <property type="protein sequence ID" value="HIU54423.1"/>
    <property type="molecule type" value="Genomic_DNA"/>
</dbReference>
<organism evidence="2 3">
    <name type="scientific">Candidatus Gallibacteroides avistercoris</name>
    <dbReference type="NCBI Taxonomy" id="2840833"/>
    <lineage>
        <taxon>Bacteria</taxon>
        <taxon>Pseudomonadati</taxon>
        <taxon>Bacteroidota</taxon>
        <taxon>Bacteroidia</taxon>
        <taxon>Bacteroidales</taxon>
        <taxon>Bacteroidaceae</taxon>
        <taxon>Bacteroidaceae incertae sedis</taxon>
        <taxon>Candidatus Gallibacteroides</taxon>
    </lineage>
</organism>